<accession>K5DDL0</accession>
<reference evidence="1 2" key="1">
    <citation type="journal article" date="2013" name="Mar. Genomics">
        <title>Expression of sulfatases in Rhodopirellula baltica and the diversity of sulfatases in the genus Rhodopirellula.</title>
        <authorList>
            <person name="Wegner C.E."/>
            <person name="Richter-Heitmann T."/>
            <person name="Klindworth A."/>
            <person name="Klockow C."/>
            <person name="Richter M."/>
            <person name="Achstetter T."/>
            <person name="Glockner F.O."/>
            <person name="Harder J."/>
        </authorList>
    </citation>
    <scope>NUCLEOTIDE SEQUENCE [LARGE SCALE GENOMIC DNA]</scope>
    <source>
        <strain evidence="1 2">SH28</strain>
    </source>
</reference>
<sequence length="59" mass="6080">MSARGRKLTASGSTLGELAEVWLSLRALVGRSTSDSSILIVAHAISTNSDLVVKVIALG</sequence>
<comment type="caution">
    <text evidence="1">The sequence shown here is derived from an EMBL/GenBank/DDBJ whole genome shotgun (WGS) entry which is preliminary data.</text>
</comment>
<dbReference type="AlphaFoldDB" id="K5DDL0"/>
<proteinExistence type="predicted"/>
<gene>
    <name evidence="1" type="ORF">RBSH_04265</name>
</gene>
<evidence type="ECO:0000313" key="2">
    <source>
        <dbReference type="Proteomes" id="UP000007993"/>
    </source>
</evidence>
<protein>
    <submittedName>
        <fullName evidence="1">Uncharacterized protein</fullName>
    </submittedName>
</protein>
<name>K5DDL0_RHOBT</name>
<dbReference type="EMBL" id="AMCW01000120">
    <property type="protein sequence ID" value="EKK00538.1"/>
    <property type="molecule type" value="Genomic_DNA"/>
</dbReference>
<evidence type="ECO:0000313" key="1">
    <source>
        <dbReference type="EMBL" id="EKK00538.1"/>
    </source>
</evidence>
<organism evidence="1 2">
    <name type="scientific">Rhodopirellula baltica SH28</name>
    <dbReference type="NCBI Taxonomy" id="993517"/>
    <lineage>
        <taxon>Bacteria</taxon>
        <taxon>Pseudomonadati</taxon>
        <taxon>Planctomycetota</taxon>
        <taxon>Planctomycetia</taxon>
        <taxon>Pirellulales</taxon>
        <taxon>Pirellulaceae</taxon>
        <taxon>Rhodopirellula</taxon>
    </lineage>
</organism>
<dbReference type="Proteomes" id="UP000007993">
    <property type="component" value="Unassembled WGS sequence"/>
</dbReference>